<name>A0A1Y1I8Q7_KLENI</name>
<accession>A0A1Y1I8Q7</accession>
<dbReference type="PANTHER" id="PTHR37910">
    <property type="entry name" value="EXPRESSED PROTEIN"/>
    <property type="match status" value="1"/>
</dbReference>
<dbReference type="AlphaFoldDB" id="A0A1Y1I8Q7"/>
<dbReference type="EMBL" id="DF237203">
    <property type="protein sequence ID" value="GAQ85789.1"/>
    <property type="molecule type" value="Genomic_DNA"/>
</dbReference>
<proteinExistence type="predicted"/>
<dbReference type="SUPFAM" id="SSF48452">
    <property type="entry name" value="TPR-like"/>
    <property type="match status" value="1"/>
</dbReference>
<dbReference type="Gene3D" id="1.25.40.10">
    <property type="entry name" value="Tetratricopeptide repeat domain"/>
    <property type="match status" value="1"/>
</dbReference>
<reference evidence="1 2" key="1">
    <citation type="journal article" date="2014" name="Nat. Commun.">
        <title>Klebsormidium flaccidum genome reveals primary factors for plant terrestrial adaptation.</title>
        <authorList>
            <person name="Hori K."/>
            <person name="Maruyama F."/>
            <person name="Fujisawa T."/>
            <person name="Togashi T."/>
            <person name="Yamamoto N."/>
            <person name="Seo M."/>
            <person name="Sato S."/>
            <person name="Yamada T."/>
            <person name="Mori H."/>
            <person name="Tajima N."/>
            <person name="Moriyama T."/>
            <person name="Ikeuchi M."/>
            <person name="Watanabe M."/>
            <person name="Wada H."/>
            <person name="Kobayashi K."/>
            <person name="Saito M."/>
            <person name="Masuda T."/>
            <person name="Sasaki-Sekimoto Y."/>
            <person name="Mashiguchi K."/>
            <person name="Awai K."/>
            <person name="Shimojima M."/>
            <person name="Masuda S."/>
            <person name="Iwai M."/>
            <person name="Nobusawa T."/>
            <person name="Narise T."/>
            <person name="Kondo S."/>
            <person name="Saito H."/>
            <person name="Sato R."/>
            <person name="Murakawa M."/>
            <person name="Ihara Y."/>
            <person name="Oshima-Yamada Y."/>
            <person name="Ohtaka K."/>
            <person name="Satoh M."/>
            <person name="Sonobe K."/>
            <person name="Ishii M."/>
            <person name="Ohtani R."/>
            <person name="Kanamori-Sato M."/>
            <person name="Honoki R."/>
            <person name="Miyazaki D."/>
            <person name="Mochizuki H."/>
            <person name="Umetsu J."/>
            <person name="Higashi K."/>
            <person name="Shibata D."/>
            <person name="Kamiya Y."/>
            <person name="Sato N."/>
            <person name="Nakamura Y."/>
            <person name="Tabata S."/>
            <person name="Ida S."/>
            <person name="Kurokawa K."/>
            <person name="Ohta H."/>
        </authorList>
    </citation>
    <scope>NUCLEOTIDE SEQUENCE [LARGE SCALE GENOMIC DNA]</scope>
    <source>
        <strain evidence="1 2">NIES-2285</strain>
    </source>
</reference>
<organism evidence="1 2">
    <name type="scientific">Klebsormidium nitens</name>
    <name type="common">Green alga</name>
    <name type="synonym">Ulothrix nitens</name>
    <dbReference type="NCBI Taxonomy" id="105231"/>
    <lineage>
        <taxon>Eukaryota</taxon>
        <taxon>Viridiplantae</taxon>
        <taxon>Streptophyta</taxon>
        <taxon>Klebsormidiophyceae</taxon>
        <taxon>Klebsormidiales</taxon>
        <taxon>Klebsormidiaceae</taxon>
        <taxon>Klebsormidium</taxon>
    </lineage>
</organism>
<evidence type="ECO:0000313" key="2">
    <source>
        <dbReference type="Proteomes" id="UP000054558"/>
    </source>
</evidence>
<sequence length="262" mass="27978">MGALAESIKGIRGGIRGELAVTSCNISSATTPRKHGPPPVSFHRAPFQPSLQKGAVCFSSPCNAQGLDATTALYAATTTSIVDKNGPSLQIVSRAEQSLNKVTASARAYDPVDTRDRAAAAAFESRASNAVNLLSDARQAADAGRWSEALQTYSKIVAEYSDLALAAYARVGRALALYEVGDKGEAILELQDMSLELKGSPEVHAALAATLYHDKKQFAQAENQFAAATILDPRYNDLEWVQKQKVWPPSLVQALSSFLLLN</sequence>
<dbReference type="InterPro" id="IPR011990">
    <property type="entry name" value="TPR-like_helical_dom_sf"/>
</dbReference>
<dbReference type="Proteomes" id="UP000054558">
    <property type="component" value="Unassembled WGS sequence"/>
</dbReference>
<keyword evidence="2" id="KW-1185">Reference proteome</keyword>
<dbReference type="OMA" id="MENMKIR"/>
<dbReference type="OrthoDB" id="508390at2759"/>
<protein>
    <submittedName>
        <fullName evidence="1">Uncharacterized protein</fullName>
    </submittedName>
</protein>
<evidence type="ECO:0000313" key="1">
    <source>
        <dbReference type="EMBL" id="GAQ85789.1"/>
    </source>
</evidence>
<dbReference type="PANTHER" id="PTHR37910:SF2">
    <property type="entry name" value="EXPRESSED PROTEIN"/>
    <property type="match status" value="1"/>
</dbReference>
<gene>
    <name evidence="1" type="ORF">KFL_002540230</name>
</gene>